<evidence type="ECO:0000259" key="4">
    <source>
        <dbReference type="Pfam" id="PF00535"/>
    </source>
</evidence>
<feature type="domain" description="Glycosyltransferase 2-like" evidence="4">
    <location>
        <begin position="5"/>
        <end position="142"/>
    </location>
</feature>
<sequence>MNTVSVIVPIYNAGKYLKKCINSILKQTYKEIEVVLVNDGSTDNSLDICEKFTKIDKRVKLINKNNEGCIATRRKGLEVSNSPYIMFVDADDWIHVETVETLLNAIVQSNSDIAVCDMYKVIGNSAIIKHKNESIYFRKNRVYEKIDINNELVVAYLHGHPFPSNLCAKLYKKELLITSGKYLNRIHFFGEDLYYNLEMLLKSNRVKVINRPLYYYRFGGTSSKYMSYLFNDAINGYQIQKEVIEDYFLDSKQKRYNGVSIMLLNTLRTCLMNLFFSNLSESDIYEKINEFVKNKSIRECLKNEGCRKYFPNDYLNAIEKQNLEFLYKLGEKDYKKQKPRKIIMKLLSNVC</sequence>
<dbReference type="PANTHER" id="PTHR22916">
    <property type="entry name" value="GLYCOSYLTRANSFERASE"/>
    <property type="match status" value="1"/>
</dbReference>
<reference evidence="5 6" key="1">
    <citation type="submission" date="2021-01" db="EMBL/GenBank/DDBJ databases">
        <title>Genomic Encyclopedia of Type Strains, Phase IV (KMG-IV): sequencing the most valuable type-strain genomes for metagenomic binning, comparative biology and taxonomic classification.</title>
        <authorList>
            <person name="Goeker M."/>
        </authorList>
    </citation>
    <scope>NUCLEOTIDE SEQUENCE [LARGE SCALE GENOMIC DNA]</scope>
    <source>
        <strain evidence="5 6">DSM 25879</strain>
    </source>
</reference>
<organism evidence="5 6">
    <name type="scientific">Sutcliffiella tianshenii</name>
    <dbReference type="NCBI Taxonomy" id="1463404"/>
    <lineage>
        <taxon>Bacteria</taxon>
        <taxon>Bacillati</taxon>
        <taxon>Bacillota</taxon>
        <taxon>Bacilli</taxon>
        <taxon>Bacillales</taxon>
        <taxon>Bacillaceae</taxon>
        <taxon>Sutcliffiella</taxon>
    </lineage>
</organism>
<evidence type="ECO:0000256" key="2">
    <source>
        <dbReference type="ARBA" id="ARBA00022676"/>
    </source>
</evidence>
<dbReference type="PANTHER" id="PTHR22916:SF51">
    <property type="entry name" value="GLYCOSYLTRANSFERASE EPSH-RELATED"/>
    <property type="match status" value="1"/>
</dbReference>
<proteinExistence type="inferred from homology"/>
<dbReference type="Proteomes" id="UP000737402">
    <property type="component" value="Unassembled WGS sequence"/>
</dbReference>
<dbReference type="SUPFAM" id="SSF53448">
    <property type="entry name" value="Nucleotide-diphospho-sugar transferases"/>
    <property type="match status" value="1"/>
</dbReference>
<keyword evidence="2" id="KW-0328">Glycosyltransferase</keyword>
<dbReference type="InterPro" id="IPR001173">
    <property type="entry name" value="Glyco_trans_2-like"/>
</dbReference>
<keyword evidence="3" id="KW-0808">Transferase</keyword>
<dbReference type="RefSeq" id="WP_204412492.1">
    <property type="nucleotide sequence ID" value="NZ_JAFBED010000001.1"/>
</dbReference>
<protein>
    <submittedName>
        <fullName evidence="5">Glycosyltransferase involved in cell wall biosynthesis</fullName>
    </submittedName>
</protein>
<accession>A0ABS2NUH1</accession>
<name>A0ABS2NUH1_9BACI</name>
<dbReference type="CDD" id="cd00761">
    <property type="entry name" value="Glyco_tranf_GTA_type"/>
    <property type="match status" value="1"/>
</dbReference>
<dbReference type="Gene3D" id="3.90.550.10">
    <property type="entry name" value="Spore Coat Polysaccharide Biosynthesis Protein SpsA, Chain A"/>
    <property type="match status" value="1"/>
</dbReference>
<comment type="similarity">
    <text evidence="1">Belongs to the glycosyltransferase 2 family.</text>
</comment>
<evidence type="ECO:0000256" key="1">
    <source>
        <dbReference type="ARBA" id="ARBA00006739"/>
    </source>
</evidence>
<dbReference type="Pfam" id="PF00535">
    <property type="entry name" value="Glycos_transf_2"/>
    <property type="match status" value="1"/>
</dbReference>
<evidence type="ECO:0000313" key="5">
    <source>
        <dbReference type="EMBL" id="MBM7618291.1"/>
    </source>
</evidence>
<keyword evidence="6" id="KW-1185">Reference proteome</keyword>
<evidence type="ECO:0000256" key="3">
    <source>
        <dbReference type="ARBA" id="ARBA00022679"/>
    </source>
</evidence>
<evidence type="ECO:0000313" key="6">
    <source>
        <dbReference type="Proteomes" id="UP000737402"/>
    </source>
</evidence>
<gene>
    <name evidence="5" type="ORF">JOC95_000133</name>
</gene>
<comment type="caution">
    <text evidence="5">The sequence shown here is derived from an EMBL/GenBank/DDBJ whole genome shotgun (WGS) entry which is preliminary data.</text>
</comment>
<dbReference type="EMBL" id="JAFBED010000001">
    <property type="protein sequence ID" value="MBM7618291.1"/>
    <property type="molecule type" value="Genomic_DNA"/>
</dbReference>
<dbReference type="InterPro" id="IPR029044">
    <property type="entry name" value="Nucleotide-diphossugar_trans"/>
</dbReference>